<name>A0ABR5HL51_9BURK</name>
<dbReference type="Proteomes" id="UP000242951">
    <property type="component" value="Unassembled WGS sequence"/>
</dbReference>
<organism evidence="1 2">
    <name type="scientific">Candidatus Burkholderia pumila</name>
    <dbReference type="NCBI Taxonomy" id="1090375"/>
    <lineage>
        <taxon>Bacteria</taxon>
        <taxon>Pseudomonadati</taxon>
        <taxon>Pseudomonadota</taxon>
        <taxon>Betaproteobacteria</taxon>
        <taxon>Burkholderiales</taxon>
        <taxon>Burkholderiaceae</taxon>
        <taxon>Burkholderia</taxon>
    </lineage>
</organism>
<sequence>MLAWCEVVISLLEGWEVEPSNPKEITMSNRDLGCGAIDSLPPLRAELQTAHNEMNALRSYFAYAVCRTHDGRAWEVNIRTGNIFSALEQRYCGRSEALVAGEAWLMDERCREPDAVELAFRQV</sequence>
<comment type="caution">
    <text evidence="1">The sequence shown here is derived from an EMBL/GenBank/DDBJ whole genome shotgun (WGS) entry which is preliminary data.</text>
</comment>
<protein>
    <submittedName>
        <fullName evidence="1">Uncharacterized protein</fullName>
    </submittedName>
</protein>
<keyword evidence="2" id="KW-1185">Reference proteome</keyword>
<accession>A0ABR5HL51</accession>
<dbReference type="EMBL" id="LELG01000156">
    <property type="protein sequence ID" value="KMQ80127.1"/>
    <property type="molecule type" value="Genomic_DNA"/>
</dbReference>
<evidence type="ECO:0000313" key="1">
    <source>
        <dbReference type="EMBL" id="KMQ80127.1"/>
    </source>
</evidence>
<evidence type="ECO:0000313" key="2">
    <source>
        <dbReference type="Proteomes" id="UP000242951"/>
    </source>
</evidence>
<reference evidence="1 2" key="1">
    <citation type="submission" date="2015-06" db="EMBL/GenBank/DDBJ databases">
        <title>Comparative genomics of Burkholderia leaf nodule symbionts.</title>
        <authorList>
            <person name="Carlier A."/>
            <person name="Eberl L."/>
            <person name="Pinto-Carbo M."/>
        </authorList>
    </citation>
    <scope>NUCLEOTIDE SEQUENCE [LARGE SCALE GENOMIC DNA]</scope>
    <source>
        <strain evidence="1 2">UZHbot3</strain>
    </source>
</reference>
<proteinExistence type="predicted"/>
<gene>
    <name evidence="1" type="ORF">BPMI_01509</name>
</gene>